<dbReference type="Pfam" id="PF13386">
    <property type="entry name" value="DsbD_2"/>
    <property type="match status" value="1"/>
</dbReference>
<evidence type="ECO:0000313" key="4">
    <source>
        <dbReference type="Proteomes" id="UP000240912"/>
    </source>
</evidence>
<dbReference type="PANTHER" id="PTHR42208:SF1">
    <property type="entry name" value="HEAVY METAL TRANSPORTER"/>
    <property type="match status" value="1"/>
</dbReference>
<proteinExistence type="predicted"/>
<feature type="domain" description="Urease accessory protein UreH-like transmembrane" evidence="2">
    <location>
        <begin position="6"/>
        <end position="198"/>
    </location>
</feature>
<gene>
    <name evidence="3" type="ORF">C7T94_08930</name>
</gene>
<feature type="transmembrane region" description="Helical" evidence="1">
    <location>
        <begin position="186"/>
        <end position="205"/>
    </location>
</feature>
<evidence type="ECO:0000313" key="3">
    <source>
        <dbReference type="EMBL" id="PST82762.1"/>
    </source>
</evidence>
<dbReference type="RefSeq" id="WP_107215023.1">
    <property type="nucleotide sequence ID" value="NZ_KZ686269.1"/>
</dbReference>
<dbReference type="AlphaFoldDB" id="A0A2T3HJZ3"/>
<dbReference type="InterPro" id="IPR039447">
    <property type="entry name" value="UreH-like_TM_dom"/>
</dbReference>
<evidence type="ECO:0000256" key="1">
    <source>
        <dbReference type="SAM" id="Phobius"/>
    </source>
</evidence>
<comment type="caution">
    <text evidence="3">The sequence shown here is derived from an EMBL/GenBank/DDBJ whole genome shotgun (WGS) entry which is preliminary data.</text>
</comment>
<protein>
    <submittedName>
        <fullName evidence="3">Sulfite exporter TauE/SafE family protein</fullName>
    </submittedName>
</protein>
<sequence length="227" mass="24181">MDILVTAFIMGLFSSLHCVVMCGPLMTGFAQGAKWWFVLKYQLGRIFVYGMLGLAAGLLGSGFAAFSAQKNVALFTGLMLLVGGLCGLAGFRFGQIQRAQAGIGMALFRRISPLQSASVWPLLLGMLNGLIPCGMVYAALAAAINTGQPGLGWQFMIFFGAGTLPLTLALMGGAQYLKGRLKIQTARLLPVLTVLFGLLLLLRAADLRIPYFSPHHAKAVQAAPICR</sequence>
<feature type="transmembrane region" description="Helical" evidence="1">
    <location>
        <begin position="152"/>
        <end position="174"/>
    </location>
</feature>
<feature type="transmembrane region" description="Helical" evidence="1">
    <location>
        <begin position="46"/>
        <end position="66"/>
    </location>
</feature>
<dbReference type="OrthoDB" id="594443at2"/>
<feature type="transmembrane region" description="Helical" evidence="1">
    <location>
        <begin position="119"/>
        <end position="140"/>
    </location>
</feature>
<dbReference type="PANTHER" id="PTHR42208">
    <property type="entry name" value="HEAVY METAL TRANSPORTER-RELATED"/>
    <property type="match status" value="1"/>
</dbReference>
<feature type="transmembrane region" description="Helical" evidence="1">
    <location>
        <begin position="6"/>
        <end position="26"/>
    </location>
</feature>
<keyword evidence="4" id="KW-1185">Reference proteome</keyword>
<organism evidence="3 4">
    <name type="scientific">Pedobacter yulinensis</name>
    <dbReference type="NCBI Taxonomy" id="2126353"/>
    <lineage>
        <taxon>Bacteria</taxon>
        <taxon>Pseudomonadati</taxon>
        <taxon>Bacteroidota</taxon>
        <taxon>Sphingobacteriia</taxon>
        <taxon>Sphingobacteriales</taxon>
        <taxon>Sphingobacteriaceae</taxon>
        <taxon>Pedobacter</taxon>
    </lineage>
</organism>
<keyword evidence="1" id="KW-0472">Membrane</keyword>
<name>A0A2T3HJZ3_9SPHI</name>
<keyword evidence="1" id="KW-1133">Transmembrane helix</keyword>
<evidence type="ECO:0000259" key="2">
    <source>
        <dbReference type="Pfam" id="PF13386"/>
    </source>
</evidence>
<accession>A0A2T3HJZ3</accession>
<keyword evidence="1" id="KW-0812">Transmembrane</keyword>
<feature type="transmembrane region" description="Helical" evidence="1">
    <location>
        <begin position="72"/>
        <end position="91"/>
    </location>
</feature>
<dbReference type="Proteomes" id="UP000240912">
    <property type="component" value="Unassembled WGS sequence"/>
</dbReference>
<dbReference type="EMBL" id="PYLS01000005">
    <property type="protein sequence ID" value="PST82762.1"/>
    <property type="molecule type" value="Genomic_DNA"/>
</dbReference>
<reference evidence="3 4" key="1">
    <citation type="submission" date="2018-03" db="EMBL/GenBank/DDBJ databases">
        <authorList>
            <person name="Keele B.F."/>
        </authorList>
    </citation>
    <scope>NUCLEOTIDE SEQUENCE [LARGE SCALE GENOMIC DNA]</scope>
    <source>
        <strain evidence="3 4">YL28-9</strain>
    </source>
</reference>